<reference evidence="2" key="2">
    <citation type="submission" date="2021-02" db="EMBL/GenBank/DDBJ databases">
        <authorList>
            <person name="Kimball J.A."/>
            <person name="Haas M.W."/>
            <person name="Macchietto M."/>
            <person name="Kono T."/>
            <person name="Duquette J."/>
            <person name="Shao M."/>
        </authorList>
    </citation>
    <scope>NUCLEOTIDE SEQUENCE</scope>
    <source>
        <tissue evidence="2">Fresh leaf tissue</tissue>
    </source>
</reference>
<name>A0A8J5X5X7_ZIZPA</name>
<keyword evidence="3" id="KW-1185">Reference proteome</keyword>
<sequence length="201" mass="22585">MTISKSVFDIVYRSHASAFMIWDTVQNLFHDNELQRVVYIEAEFRTLHQGDMSITDYTAKLKTLADNLRDTEKPVSEPSQVLNLLRGLSPKYMHIKPVITAKFMPHTFMIAWSYLLVEELYADHNVKMESNTTFYNNSGSSKSTTPPAGSTDSNASNSNNSRSKKRDCGGCGPNPNNTPCPQLLGMPWTAGYNPWIDLVQA</sequence>
<feature type="compositionally biased region" description="Polar residues" evidence="1">
    <location>
        <begin position="134"/>
        <end position="148"/>
    </location>
</feature>
<dbReference type="EMBL" id="JAAALK010000031">
    <property type="protein sequence ID" value="KAG8100908.1"/>
    <property type="molecule type" value="Genomic_DNA"/>
</dbReference>
<gene>
    <name evidence="2" type="ORF">GUJ93_ZPchr0444g28992</name>
</gene>
<comment type="caution">
    <text evidence="2">The sequence shown here is derived from an EMBL/GenBank/DDBJ whole genome shotgun (WGS) entry which is preliminary data.</text>
</comment>
<dbReference type="PANTHER" id="PTHR47481:SF31">
    <property type="entry name" value="OS01G0873500 PROTEIN"/>
    <property type="match status" value="1"/>
</dbReference>
<feature type="region of interest" description="Disordered" evidence="1">
    <location>
        <begin position="134"/>
        <end position="172"/>
    </location>
</feature>
<feature type="compositionally biased region" description="Low complexity" evidence="1">
    <location>
        <begin position="150"/>
        <end position="161"/>
    </location>
</feature>
<proteinExistence type="predicted"/>
<dbReference type="AlphaFoldDB" id="A0A8J5X5X7"/>
<evidence type="ECO:0000256" key="1">
    <source>
        <dbReference type="SAM" id="MobiDB-lite"/>
    </source>
</evidence>
<dbReference type="PANTHER" id="PTHR47481">
    <property type="match status" value="1"/>
</dbReference>
<accession>A0A8J5X5X7</accession>
<evidence type="ECO:0000313" key="3">
    <source>
        <dbReference type="Proteomes" id="UP000729402"/>
    </source>
</evidence>
<dbReference type="OrthoDB" id="687751at2759"/>
<dbReference type="Proteomes" id="UP000729402">
    <property type="component" value="Unassembled WGS sequence"/>
</dbReference>
<protein>
    <submittedName>
        <fullName evidence="2">Uncharacterized protein</fullName>
    </submittedName>
</protein>
<dbReference type="Pfam" id="PF14223">
    <property type="entry name" value="Retrotran_gag_2"/>
    <property type="match status" value="1"/>
</dbReference>
<organism evidence="2 3">
    <name type="scientific">Zizania palustris</name>
    <name type="common">Northern wild rice</name>
    <dbReference type="NCBI Taxonomy" id="103762"/>
    <lineage>
        <taxon>Eukaryota</taxon>
        <taxon>Viridiplantae</taxon>
        <taxon>Streptophyta</taxon>
        <taxon>Embryophyta</taxon>
        <taxon>Tracheophyta</taxon>
        <taxon>Spermatophyta</taxon>
        <taxon>Magnoliopsida</taxon>
        <taxon>Liliopsida</taxon>
        <taxon>Poales</taxon>
        <taxon>Poaceae</taxon>
        <taxon>BOP clade</taxon>
        <taxon>Oryzoideae</taxon>
        <taxon>Oryzeae</taxon>
        <taxon>Zizaniinae</taxon>
        <taxon>Zizania</taxon>
    </lineage>
</organism>
<evidence type="ECO:0000313" key="2">
    <source>
        <dbReference type="EMBL" id="KAG8100908.1"/>
    </source>
</evidence>
<reference evidence="2" key="1">
    <citation type="journal article" date="2021" name="bioRxiv">
        <title>Whole Genome Assembly and Annotation of Northern Wild Rice, Zizania palustris L., Supports a Whole Genome Duplication in the Zizania Genus.</title>
        <authorList>
            <person name="Haas M."/>
            <person name="Kono T."/>
            <person name="Macchietto M."/>
            <person name="Millas R."/>
            <person name="McGilp L."/>
            <person name="Shao M."/>
            <person name="Duquette J."/>
            <person name="Hirsch C.N."/>
            <person name="Kimball J."/>
        </authorList>
    </citation>
    <scope>NUCLEOTIDE SEQUENCE</scope>
    <source>
        <tissue evidence="2">Fresh leaf tissue</tissue>
    </source>
</reference>